<evidence type="ECO:0000313" key="4">
    <source>
        <dbReference type="Proteomes" id="UP001064489"/>
    </source>
</evidence>
<name>A0AAD5NES7_ACENE</name>
<proteinExistence type="inferred from homology"/>
<protein>
    <recommendedName>
        <fullName evidence="2">DYW domain-containing protein</fullName>
    </recommendedName>
</protein>
<reference evidence="3" key="1">
    <citation type="journal article" date="2022" name="Plant J.">
        <title>Strategies of tolerance reflected in two North American maple genomes.</title>
        <authorList>
            <person name="McEvoy S.L."/>
            <person name="Sezen U.U."/>
            <person name="Trouern-Trend A."/>
            <person name="McMahon S.M."/>
            <person name="Schaberg P.G."/>
            <person name="Yang J."/>
            <person name="Wegrzyn J.L."/>
            <person name="Swenson N.G."/>
        </authorList>
    </citation>
    <scope>NUCLEOTIDE SEQUENCE</scope>
    <source>
        <strain evidence="3">91603</strain>
    </source>
</reference>
<evidence type="ECO:0000259" key="2">
    <source>
        <dbReference type="Pfam" id="PF14432"/>
    </source>
</evidence>
<evidence type="ECO:0000313" key="3">
    <source>
        <dbReference type="EMBL" id="KAI9154457.1"/>
    </source>
</evidence>
<comment type="similarity">
    <text evidence="1">Belongs to the PPR family. PCMP-H subfamily.</text>
</comment>
<accession>A0AAD5NES7</accession>
<feature type="domain" description="DYW" evidence="2">
    <location>
        <begin position="129"/>
        <end position="208"/>
    </location>
</feature>
<organism evidence="3 4">
    <name type="scientific">Acer negundo</name>
    <name type="common">Box elder</name>
    <dbReference type="NCBI Taxonomy" id="4023"/>
    <lineage>
        <taxon>Eukaryota</taxon>
        <taxon>Viridiplantae</taxon>
        <taxon>Streptophyta</taxon>
        <taxon>Embryophyta</taxon>
        <taxon>Tracheophyta</taxon>
        <taxon>Spermatophyta</taxon>
        <taxon>Magnoliopsida</taxon>
        <taxon>eudicotyledons</taxon>
        <taxon>Gunneridae</taxon>
        <taxon>Pentapetalae</taxon>
        <taxon>rosids</taxon>
        <taxon>malvids</taxon>
        <taxon>Sapindales</taxon>
        <taxon>Sapindaceae</taxon>
        <taxon>Hippocastanoideae</taxon>
        <taxon>Acereae</taxon>
        <taxon>Acer</taxon>
    </lineage>
</organism>
<dbReference type="EMBL" id="JAJSOW010000108">
    <property type="protein sequence ID" value="KAI9154457.1"/>
    <property type="molecule type" value="Genomic_DNA"/>
</dbReference>
<reference evidence="3" key="2">
    <citation type="submission" date="2023-02" db="EMBL/GenBank/DDBJ databases">
        <authorList>
            <person name="Swenson N.G."/>
            <person name="Wegrzyn J.L."/>
            <person name="Mcevoy S.L."/>
        </authorList>
    </citation>
    <scope>NUCLEOTIDE SEQUENCE</scope>
    <source>
        <strain evidence="3">91603</strain>
        <tissue evidence="3">Leaf</tissue>
    </source>
</reference>
<gene>
    <name evidence="3" type="ORF">LWI28_026554</name>
</gene>
<dbReference type="PROSITE" id="PS51257">
    <property type="entry name" value="PROKAR_LIPOPROTEIN"/>
    <property type="match status" value="1"/>
</dbReference>
<dbReference type="InterPro" id="IPR032867">
    <property type="entry name" value="DYW_dom"/>
</dbReference>
<dbReference type="PANTHER" id="PTHR47926">
    <property type="entry name" value="PENTATRICOPEPTIDE REPEAT-CONTAINING PROTEIN"/>
    <property type="match status" value="1"/>
</dbReference>
<dbReference type="InterPro" id="IPR046960">
    <property type="entry name" value="PPR_At4g14850-like_plant"/>
</dbReference>
<dbReference type="InterPro" id="IPR046848">
    <property type="entry name" value="E_motif"/>
</dbReference>
<comment type="caution">
    <text evidence="3">The sequence shown here is derived from an EMBL/GenBank/DDBJ whole genome shotgun (WGS) entry which is preliminary data.</text>
</comment>
<keyword evidence="4" id="KW-1185">Reference proteome</keyword>
<dbReference type="GO" id="GO:0009451">
    <property type="term" value="P:RNA modification"/>
    <property type="evidence" value="ECO:0007669"/>
    <property type="project" value="InterPro"/>
</dbReference>
<dbReference type="GO" id="GO:0008270">
    <property type="term" value="F:zinc ion binding"/>
    <property type="evidence" value="ECO:0007669"/>
    <property type="project" value="InterPro"/>
</dbReference>
<sequence length="208" mass="23921">MRVKPDGAVWGALLGACKIHKNVELAEIAFEKVIGLEPTNIGYYVLLSNLYSEAKNLEGISRVRVMMRERNLKKDPGCSYVELKGRVHLFLAGDRSHYQTVEIYKMLDELENLFEELGGSNRIDREKRSEEKHSIGMAMHSEKLAIAFGLLNTSPGTEIVVIKNLRICRDCHLFLKMVSKIVDRQFVVRDVTRFHHFKNGFCSCKNYW</sequence>
<dbReference type="Proteomes" id="UP001064489">
    <property type="component" value="Chromosome 11"/>
</dbReference>
<dbReference type="PANTHER" id="PTHR47926:SF503">
    <property type="entry name" value="PENTATRICOPEPTIDE REPEAT-CONTAINING PROTEIN"/>
    <property type="match status" value="1"/>
</dbReference>
<dbReference type="Pfam" id="PF20431">
    <property type="entry name" value="E_motif"/>
    <property type="match status" value="1"/>
</dbReference>
<dbReference type="Pfam" id="PF14432">
    <property type="entry name" value="DYW_deaminase"/>
    <property type="match status" value="1"/>
</dbReference>
<dbReference type="GO" id="GO:0003723">
    <property type="term" value="F:RNA binding"/>
    <property type="evidence" value="ECO:0007669"/>
    <property type="project" value="InterPro"/>
</dbReference>
<dbReference type="AlphaFoldDB" id="A0AAD5NES7"/>
<evidence type="ECO:0000256" key="1">
    <source>
        <dbReference type="ARBA" id="ARBA00006643"/>
    </source>
</evidence>